<dbReference type="SUPFAM" id="SSF54189">
    <property type="entry name" value="Ribosomal proteins S24e, L23 and L15e"/>
    <property type="match status" value="1"/>
</dbReference>
<evidence type="ECO:0000256" key="3">
    <source>
        <dbReference type="ARBA" id="ARBA00023274"/>
    </source>
</evidence>
<dbReference type="EMBL" id="HBIV01037747">
    <property type="protein sequence ID" value="CAE0675092.1"/>
    <property type="molecule type" value="Transcribed_RNA"/>
</dbReference>
<reference evidence="5" key="1">
    <citation type="submission" date="2021-01" db="EMBL/GenBank/DDBJ databases">
        <authorList>
            <person name="Corre E."/>
            <person name="Pelletier E."/>
            <person name="Niang G."/>
            <person name="Scheremetjew M."/>
            <person name="Finn R."/>
            <person name="Kale V."/>
            <person name="Holt S."/>
            <person name="Cochrane G."/>
            <person name="Meng A."/>
            <person name="Brown T."/>
            <person name="Cohen L."/>
        </authorList>
    </citation>
    <scope>NUCLEOTIDE SEQUENCE</scope>
    <source>
        <strain evidence="5">CCCM811</strain>
    </source>
</reference>
<protein>
    <recommendedName>
        <fullName evidence="4">Large ribosomal subunit protein uL23m</fullName>
    </recommendedName>
</protein>
<dbReference type="GO" id="GO:0032543">
    <property type="term" value="P:mitochondrial translation"/>
    <property type="evidence" value="ECO:0007669"/>
    <property type="project" value="TreeGrafter"/>
</dbReference>
<evidence type="ECO:0000256" key="2">
    <source>
        <dbReference type="ARBA" id="ARBA00022980"/>
    </source>
</evidence>
<dbReference type="InterPro" id="IPR012677">
    <property type="entry name" value="Nucleotide-bd_a/b_plait_sf"/>
</dbReference>
<dbReference type="InterPro" id="IPR013025">
    <property type="entry name" value="Ribosomal_uL23-like"/>
</dbReference>
<accession>A0A7S3Z8A0</accession>
<evidence type="ECO:0000313" key="5">
    <source>
        <dbReference type="EMBL" id="CAE0675092.1"/>
    </source>
</evidence>
<sequence length="101" mass="11726">MRGVLKFPNAIYKLVQSGKKLAPNEVLFHVPLWHNKIQIKNYLEELYNVEVERVDTTILLGKSKTIRTKRSRTGFTKKSPDIKKAYVTLKNGTFTYPETDQ</sequence>
<dbReference type="GO" id="GO:0005762">
    <property type="term" value="C:mitochondrial large ribosomal subunit"/>
    <property type="evidence" value="ECO:0007669"/>
    <property type="project" value="TreeGrafter"/>
</dbReference>
<keyword evidence="3" id="KW-0687">Ribonucleoprotein</keyword>
<evidence type="ECO:0000256" key="4">
    <source>
        <dbReference type="ARBA" id="ARBA00039977"/>
    </source>
</evidence>
<evidence type="ECO:0000256" key="1">
    <source>
        <dbReference type="ARBA" id="ARBA00006700"/>
    </source>
</evidence>
<dbReference type="Gene3D" id="3.30.70.330">
    <property type="match status" value="1"/>
</dbReference>
<dbReference type="PANTHER" id="PTHR12059">
    <property type="entry name" value="RIBOSOMAL PROTEIN L23-RELATED"/>
    <property type="match status" value="1"/>
</dbReference>
<proteinExistence type="inferred from homology"/>
<dbReference type="AlphaFoldDB" id="A0A7S3Z8A0"/>
<dbReference type="InterPro" id="IPR012678">
    <property type="entry name" value="Ribosomal_uL23/eL15/eS24_sf"/>
</dbReference>
<name>A0A7S3Z8A0_9EUKA</name>
<dbReference type="PANTHER" id="PTHR12059:SF5">
    <property type="entry name" value="LARGE RIBOSOMAL SUBUNIT PROTEIN UL23M"/>
    <property type="match status" value="1"/>
</dbReference>
<gene>
    <name evidence="5" type="ORF">LGLO00237_LOCUS26868</name>
</gene>
<keyword evidence="2" id="KW-0689">Ribosomal protein</keyword>
<dbReference type="GO" id="GO:0003735">
    <property type="term" value="F:structural constituent of ribosome"/>
    <property type="evidence" value="ECO:0007669"/>
    <property type="project" value="InterPro"/>
</dbReference>
<comment type="similarity">
    <text evidence="1">Belongs to the universal ribosomal protein uL23 family.</text>
</comment>
<dbReference type="Pfam" id="PF00276">
    <property type="entry name" value="Ribosomal_L23"/>
    <property type="match status" value="1"/>
</dbReference>
<organism evidence="5">
    <name type="scientific">Lotharella globosa</name>
    <dbReference type="NCBI Taxonomy" id="91324"/>
    <lineage>
        <taxon>Eukaryota</taxon>
        <taxon>Sar</taxon>
        <taxon>Rhizaria</taxon>
        <taxon>Cercozoa</taxon>
        <taxon>Chlorarachniophyceae</taxon>
        <taxon>Lotharella</taxon>
    </lineage>
</organism>